<dbReference type="PANTHER" id="PTHR48078:SF6">
    <property type="entry name" value="L-THREONINE DEHYDRATASE CATABOLIC TDCB"/>
    <property type="match status" value="1"/>
</dbReference>
<dbReference type="CDD" id="cd01562">
    <property type="entry name" value="Thr-dehyd"/>
    <property type="match status" value="1"/>
</dbReference>
<dbReference type="InterPro" id="IPR000634">
    <property type="entry name" value="Ser/Thr_deHydtase_PyrdxlP-BS"/>
</dbReference>
<evidence type="ECO:0000313" key="6">
    <source>
        <dbReference type="Proteomes" id="UP001237448"/>
    </source>
</evidence>
<evidence type="ECO:0000256" key="3">
    <source>
        <dbReference type="ARBA" id="ARBA00023239"/>
    </source>
</evidence>
<dbReference type="Proteomes" id="UP001237448">
    <property type="component" value="Unassembled WGS sequence"/>
</dbReference>
<proteinExistence type="predicted"/>
<comment type="cofactor">
    <cofactor evidence="1">
        <name>pyridoxal 5'-phosphate</name>
        <dbReference type="ChEBI" id="CHEBI:597326"/>
    </cofactor>
</comment>
<feature type="domain" description="Tryptophan synthase beta chain-like PALP" evidence="4">
    <location>
        <begin position="15"/>
        <end position="304"/>
    </location>
</feature>
<gene>
    <name evidence="5" type="ORF">J3R73_000591</name>
</gene>
<dbReference type="GO" id="GO:0004794">
    <property type="term" value="F:threonine deaminase activity"/>
    <property type="evidence" value="ECO:0007669"/>
    <property type="project" value="UniProtKB-EC"/>
</dbReference>
<dbReference type="PROSITE" id="PS00165">
    <property type="entry name" value="DEHYDRATASE_SER_THR"/>
    <property type="match status" value="1"/>
</dbReference>
<keyword evidence="6" id="KW-1185">Reference proteome</keyword>
<dbReference type="Gene3D" id="3.40.50.1100">
    <property type="match status" value="2"/>
</dbReference>
<dbReference type="SUPFAM" id="SSF53686">
    <property type="entry name" value="Tryptophan synthase beta subunit-like PLP-dependent enzymes"/>
    <property type="match status" value="1"/>
</dbReference>
<keyword evidence="2" id="KW-0663">Pyridoxal phosphate</keyword>
<dbReference type="NCBIfam" id="NF005292">
    <property type="entry name" value="PRK06815.1"/>
    <property type="match status" value="1"/>
</dbReference>
<sequence>MTFLDAIHAADRRIRPVVRETGLEASPPFSERTGQEVLLKLENLQHTGSFKLRGAANKILSLGTPAPDTKVVTASSGNHGAAVAYALRGVGGRGLIFVPNGASPAKVANIRRLGAEVEFVGEDSADTEAHARRYAEERGWPYVPPYNDPDVVAGQGTIAAELLRQGGPIDNVFVSVGGGGLIGGIATYLKAVSPRTRIIGCSPAASCVMARSVEAGEVLDLPSGATLSDGTAGGIEPGTITFALCRDHVDHWIDVDEEEIAEAMRLFIDGHHMLLEGAAGVALAGLCKAGPAWTQGRSVAVICGANISRPVLRSVL</sequence>
<comment type="caution">
    <text evidence="5">The sequence shown here is derived from an EMBL/GenBank/DDBJ whole genome shotgun (WGS) entry which is preliminary data.</text>
</comment>
<evidence type="ECO:0000259" key="4">
    <source>
        <dbReference type="Pfam" id="PF00291"/>
    </source>
</evidence>
<dbReference type="PANTHER" id="PTHR48078">
    <property type="entry name" value="THREONINE DEHYDRATASE, MITOCHONDRIAL-RELATED"/>
    <property type="match status" value="1"/>
</dbReference>
<evidence type="ECO:0000256" key="2">
    <source>
        <dbReference type="ARBA" id="ARBA00022898"/>
    </source>
</evidence>
<dbReference type="InterPro" id="IPR050147">
    <property type="entry name" value="Ser/Thr_Dehydratase"/>
</dbReference>
<keyword evidence="3 5" id="KW-0456">Lyase</keyword>
<dbReference type="InterPro" id="IPR001926">
    <property type="entry name" value="TrpB-like_PALP"/>
</dbReference>
<reference evidence="5 6" key="1">
    <citation type="submission" date="2023-07" db="EMBL/GenBank/DDBJ databases">
        <title>Genomic Encyclopedia of Type Strains, Phase IV (KMG-IV): sequencing the most valuable type-strain genomes for metagenomic binning, comparative biology and taxonomic classification.</title>
        <authorList>
            <person name="Goeker M."/>
        </authorList>
    </citation>
    <scope>NUCLEOTIDE SEQUENCE [LARGE SCALE GENOMIC DNA]</scope>
    <source>
        <strain evidence="5 6">DSM 5896</strain>
    </source>
</reference>
<dbReference type="InterPro" id="IPR036052">
    <property type="entry name" value="TrpB-like_PALP_sf"/>
</dbReference>
<evidence type="ECO:0000256" key="1">
    <source>
        <dbReference type="ARBA" id="ARBA00001933"/>
    </source>
</evidence>
<accession>A0ABU0F866</accession>
<dbReference type="EMBL" id="JAUSVK010000001">
    <property type="protein sequence ID" value="MDQ0390799.1"/>
    <property type="molecule type" value="Genomic_DNA"/>
</dbReference>
<dbReference type="EC" id="4.3.1.19" evidence="5"/>
<protein>
    <submittedName>
        <fullName evidence="5">Threonine dehydratase</fullName>
        <ecNumber evidence="5">4.3.1.19</ecNumber>
    </submittedName>
</protein>
<name>A0ABU0F866_9HYPH</name>
<dbReference type="RefSeq" id="WP_307422226.1">
    <property type="nucleotide sequence ID" value="NZ_JAUSVK010000001.1"/>
</dbReference>
<organism evidence="5 6">
    <name type="scientific">Labrys monachus</name>
    <dbReference type="NCBI Taxonomy" id="217067"/>
    <lineage>
        <taxon>Bacteria</taxon>
        <taxon>Pseudomonadati</taxon>
        <taxon>Pseudomonadota</taxon>
        <taxon>Alphaproteobacteria</taxon>
        <taxon>Hyphomicrobiales</taxon>
        <taxon>Xanthobacteraceae</taxon>
        <taxon>Labrys</taxon>
    </lineage>
</organism>
<dbReference type="Pfam" id="PF00291">
    <property type="entry name" value="PALP"/>
    <property type="match status" value="1"/>
</dbReference>
<evidence type="ECO:0000313" key="5">
    <source>
        <dbReference type="EMBL" id="MDQ0390799.1"/>
    </source>
</evidence>